<dbReference type="Proteomes" id="UP001597045">
    <property type="component" value="Unassembled WGS sequence"/>
</dbReference>
<comment type="caution">
    <text evidence="3">The sequence shown here is derived from an EMBL/GenBank/DDBJ whole genome shotgun (WGS) entry which is preliminary data.</text>
</comment>
<feature type="transmembrane region" description="Helical" evidence="2">
    <location>
        <begin position="12"/>
        <end position="33"/>
    </location>
</feature>
<evidence type="ECO:0000256" key="2">
    <source>
        <dbReference type="SAM" id="Phobius"/>
    </source>
</evidence>
<keyword evidence="2" id="KW-0472">Membrane</keyword>
<protein>
    <recommendedName>
        <fullName evidence="5">Pentapeptide repeat-containing protein</fullName>
    </recommendedName>
</protein>
<evidence type="ECO:0000313" key="3">
    <source>
        <dbReference type="EMBL" id="MFD1046048.1"/>
    </source>
</evidence>
<dbReference type="Gene3D" id="2.160.20.80">
    <property type="entry name" value="E3 ubiquitin-protein ligase SopA"/>
    <property type="match status" value="1"/>
</dbReference>
<keyword evidence="2" id="KW-1133">Transmembrane helix</keyword>
<dbReference type="EMBL" id="JBHTIS010000501">
    <property type="protein sequence ID" value="MFD1046048.1"/>
    <property type="molecule type" value="Genomic_DNA"/>
</dbReference>
<feature type="region of interest" description="Disordered" evidence="1">
    <location>
        <begin position="365"/>
        <end position="384"/>
    </location>
</feature>
<proteinExistence type="predicted"/>
<evidence type="ECO:0000256" key="1">
    <source>
        <dbReference type="SAM" id="MobiDB-lite"/>
    </source>
</evidence>
<evidence type="ECO:0008006" key="5">
    <source>
        <dbReference type="Google" id="ProtNLM"/>
    </source>
</evidence>
<gene>
    <name evidence="3" type="ORF">ACFQ1S_10970</name>
</gene>
<accession>A0ABW3M7Q7</accession>
<feature type="transmembrane region" description="Helical" evidence="2">
    <location>
        <begin position="53"/>
        <end position="71"/>
    </location>
</feature>
<keyword evidence="2" id="KW-0812">Transmembrane</keyword>
<name>A0ABW3M7Q7_9PSEU</name>
<reference evidence="4" key="1">
    <citation type="journal article" date="2019" name="Int. J. Syst. Evol. Microbiol.">
        <title>The Global Catalogue of Microorganisms (GCM) 10K type strain sequencing project: providing services to taxonomists for standard genome sequencing and annotation.</title>
        <authorList>
            <consortium name="The Broad Institute Genomics Platform"/>
            <consortium name="The Broad Institute Genome Sequencing Center for Infectious Disease"/>
            <person name="Wu L."/>
            <person name="Ma J."/>
        </authorList>
    </citation>
    <scope>NUCLEOTIDE SEQUENCE [LARGE SCALE GENOMIC DNA]</scope>
    <source>
        <strain evidence="4">JCM 31486</strain>
    </source>
</reference>
<organism evidence="3 4">
    <name type="scientific">Kibdelosporangium lantanae</name>
    <dbReference type="NCBI Taxonomy" id="1497396"/>
    <lineage>
        <taxon>Bacteria</taxon>
        <taxon>Bacillati</taxon>
        <taxon>Actinomycetota</taxon>
        <taxon>Actinomycetes</taxon>
        <taxon>Pseudonocardiales</taxon>
        <taxon>Pseudonocardiaceae</taxon>
        <taxon>Kibdelosporangium</taxon>
    </lineage>
</organism>
<sequence>MRTRKPGEFRLGFGLHLTLWLALAILVAGAGYFGLSWLVKPVSTQDRFDMVKIALTVAAGIGGVVALVVAFRRQHLSEAEHVRQEDAAKRERTKLFNERFGKAAELLSADKPASRLAGVYAMAGLADDWVEGQQRCIDVLCAYLRMPYTKPNDDSPPEAWEQRIVRHTIIRVIAAHLQADAEPSWHGRDFDFTRVVFDGGNMTGAVFAAPGRVSFQKAQFMSHFGFNYTVFDTSYASFNGASVHHGRLSFIHAKLGGHLEMMRLRVLDGAVDFLETNFDGHVHFDGATLIGGNVRFGACRFEGELVSFDNAEFRGTDVTFLETVFASGEVTFKAAEFIGGRVSFAGAKFEGAEVTINPATYDTPPKFDPFPDGLPSGLSLPTTT</sequence>
<evidence type="ECO:0000313" key="4">
    <source>
        <dbReference type="Proteomes" id="UP001597045"/>
    </source>
</evidence>
<keyword evidence="4" id="KW-1185">Reference proteome</keyword>